<dbReference type="InterPro" id="IPR023346">
    <property type="entry name" value="Lysozyme-like_dom_sf"/>
</dbReference>
<evidence type="ECO:0000256" key="3">
    <source>
        <dbReference type="ARBA" id="ARBA00007090"/>
    </source>
</evidence>
<dbReference type="SUPFAM" id="SSF53955">
    <property type="entry name" value="Lysozyme-like"/>
    <property type="match status" value="1"/>
</dbReference>
<dbReference type="Gene3D" id="1.10.3810.10">
    <property type="entry name" value="Biosynthetic peptidoglycan transglycosylase-like"/>
    <property type="match status" value="1"/>
</dbReference>
<evidence type="ECO:0000256" key="17">
    <source>
        <dbReference type="ARBA" id="ARBA00049902"/>
    </source>
</evidence>
<keyword evidence="8" id="KW-0328">Glycosyltransferase</keyword>
<dbReference type="OrthoDB" id="9766909at2"/>
<sequence length="766" mass="87202">MLKFLKNKWVKRIGLFISLLVVLFFGFYASIFFGFWGKVASSKELANLKQAQATQILADNEQLIGKIYTFDRQSVGFEDIPQHLINALIATEDARFYEHDGIDNKSLLRVFFKTILLSDKSSGGGSTITLQLAKNLYGRKDYGFLSIVINKLKESIIAERIEEIYSKNEIIALYFNTVPFSDNTYGIESAAHKFFNTSTKNLSLSQAATLVGSLKANHSYNPRLFPERSQLRRDVVLQQMVKYDYLPAAKAEKIMQQKIKLDYHYYTANLGLAPYFRNRVKQQVKAILEEEKIKKPDGSAYSLYTDGLKIYTTLNAEMQAYAEEAMREHMQKLQEQYENAYSANAPWKNKALLAEAVKKLQLYKKIEKEGFTENEIQDSLQKTKETELFGWEKNTVKNVSTIDSLAHYLKFLNTGMLSVEPSTGAIKTYIGGIDYRYFQYDHVWQSKRQVGSTFKPFVYTAAIENGMDVCTHFPIKAVTYTDVDNWTPTNASNKYDEDLNYSLEFALSRSINTIAVKVLNETGIENVISLVQKMGIEEEIKPVPSIALGSADIKLIEMAKAYSTYVNNGKASQPYFIKKIEDKNGNLLVEFEPEVFEKQAFSIRTRQIMLEMLQTTVNEGTAKRLRTTYGLHNAIAGKTGTTQDNKDGWFVGITPKLVNVVWVGNDNHKIGFSSTGLGQGANSALPIFAKFMQKLNADKEFNSYTHANFEPIPKSIQEELDCEPTEKDGFFKRLFGKKEREEQQFEEEKEDKNGGIFSFLKGKKDK</sequence>
<evidence type="ECO:0000313" key="23">
    <source>
        <dbReference type="Proteomes" id="UP000317169"/>
    </source>
</evidence>
<evidence type="ECO:0000256" key="9">
    <source>
        <dbReference type="ARBA" id="ARBA00022679"/>
    </source>
</evidence>
<comment type="pathway">
    <text evidence="2">Cell wall biogenesis; peptidoglycan biosynthesis.</text>
</comment>
<comment type="subcellular location">
    <subcellularLocation>
        <location evidence="1">Cell membrane</location>
    </subcellularLocation>
</comment>
<dbReference type="InterPro" id="IPR012338">
    <property type="entry name" value="Beta-lactam/transpept-like"/>
</dbReference>
<keyword evidence="7" id="KW-0645">Protease</keyword>
<dbReference type="GO" id="GO:0008360">
    <property type="term" value="P:regulation of cell shape"/>
    <property type="evidence" value="ECO:0007669"/>
    <property type="project" value="UniProtKB-KW"/>
</dbReference>
<proteinExistence type="inferred from homology"/>
<evidence type="ECO:0000256" key="19">
    <source>
        <dbReference type="SAM" id="Phobius"/>
    </source>
</evidence>
<keyword evidence="11" id="KW-0133">Cell shape</keyword>
<dbReference type="InterPro" id="IPR001264">
    <property type="entry name" value="Glyco_trans_51"/>
</dbReference>
<keyword evidence="13 19" id="KW-0472">Membrane</keyword>
<name>A0A507ZTK4_9FLAO</name>
<dbReference type="InterPro" id="IPR036950">
    <property type="entry name" value="PBP_transglycosylase"/>
</dbReference>
<evidence type="ECO:0000256" key="1">
    <source>
        <dbReference type="ARBA" id="ARBA00004236"/>
    </source>
</evidence>
<keyword evidence="14" id="KW-0511">Multifunctional enzyme</keyword>
<dbReference type="InterPro" id="IPR050396">
    <property type="entry name" value="Glycosyltr_51/Transpeptidase"/>
</dbReference>
<comment type="similarity">
    <text evidence="4">In the N-terminal section; belongs to the glycosyltransferase 51 family.</text>
</comment>
<dbReference type="RefSeq" id="WP_141420787.1">
    <property type="nucleotide sequence ID" value="NZ_VIAR01000002.1"/>
</dbReference>
<dbReference type="GO" id="GO:0071555">
    <property type="term" value="P:cell wall organization"/>
    <property type="evidence" value="ECO:0007669"/>
    <property type="project" value="UniProtKB-KW"/>
</dbReference>
<evidence type="ECO:0000256" key="5">
    <source>
        <dbReference type="ARBA" id="ARBA00022475"/>
    </source>
</evidence>
<organism evidence="22 23">
    <name type="scientific">Haloflavibacter putidus</name>
    <dbReference type="NCBI Taxonomy" id="2576776"/>
    <lineage>
        <taxon>Bacteria</taxon>
        <taxon>Pseudomonadati</taxon>
        <taxon>Bacteroidota</taxon>
        <taxon>Flavobacteriia</taxon>
        <taxon>Flavobacteriales</taxon>
        <taxon>Flavobacteriaceae</taxon>
        <taxon>Haloflavibacter</taxon>
    </lineage>
</organism>
<dbReference type="InterPro" id="IPR001460">
    <property type="entry name" value="PCN-bd_Tpept"/>
</dbReference>
<comment type="catalytic activity">
    <reaction evidence="17">
        <text>[GlcNAc-(1-&gt;4)-Mur2Ac(oyl-L-Ala-gamma-D-Glu-L-Lys-D-Ala-D-Ala)](n)-di-trans,octa-cis-undecaprenyl diphosphate + beta-D-GlcNAc-(1-&gt;4)-Mur2Ac(oyl-L-Ala-gamma-D-Glu-L-Lys-D-Ala-D-Ala)-di-trans,octa-cis-undecaprenyl diphosphate = [GlcNAc-(1-&gt;4)-Mur2Ac(oyl-L-Ala-gamma-D-Glu-L-Lys-D-Ala-D-Ala)](n+1)-di-trans,octa-cis-undecaprenyl diphosphate + di-trans,octa-cis-undecaprenyl diphosphate + H(+)</text>
        <dbReference type="Rhea" id="RHEA:23708"/>
        <dbReference type="Rhea" id="RHEA-COMP:9602"/>
        <dbReference type="Rhea" id="RHEA-COMP:9603"/>
        <dbReference type="ChEBI" id="CHEBI:15378"/>
        <dbReference type="ChEBI" id="CHEBI:58405"/>
        <dbReference type="ChEBI" id="CHEBI:60033"/>
        <dbReference type="ChEBI" id="CHEBI:78435"/>
        <dbReference type="EC" id="2.4.99.28"/>
    </reaction>
</comment>
<dbReference type="Proteomes" id="UP000317169">
    <property type="component" value="Unassembled WGS sequence"/>
</dbReference>
<dbReference type="GO" id="GO:0006508">
    <property type="term" value="P:proteolysis"/>
    <property type="evidence" value="ECO:0007669"/>
    <property type="project" value="UniProtKB-KW"/>
</dbReference>
<keyword evidence="12" id="KW-0573">Peptidoglycan synthesis</keyword>
<dbReference type="GO" id="GO:0009002">
    <property type="term" value="F:serine-type D-Ala-D-Ala carboxypeptidase activity"/>
    <property type="evidence" value="ECO:0007669"/>
    <property type="project" value="UniProtKB-EC"/>
</dbReference>
<evidence type="ECO:0000256" key="11">
    <source>
        <dbReference type="ARBA" id="ARBA00022960"/>
    </source>
</evidence>
<evidence type="ECO:0000256" key="8">
    <source>
        <dbReference type="ARBA" id="ARBA00022676"/>
    </source>
</evidence>
<dbReference type="SUPFAM" id="SSF56601">
    <property type="entry name" value="beta-lactamase/transpeptidase-like"/>
    <property type="match status" value="1"/>
</dbReference>
<evidence type="ECO:0000256" key="16">
    <source>
        <dbReference type="ARBA" id="ARBA00034000"/>
    </source>
</evidence>
<keyword evidence="10" id="KW-0378">Hydrolase</keyword>
<dbReference type="AlphaFoldDB" id="A0A507ZTK4"/>
<evidence type="ECO:0000259" key="20">
    <source>
        <dbReference type="Pfam" id="PF00905"/>
    </source>
</evidence>
<evidence type="ECO:0000256" key="12">
    <source>
        <dbReference type="ARBA" id="ARBA00022984"/>
    </source>
</evidence>
<keyword evidence="6" id="KW-0121">Carboxypeptidase</keyword>
<dbReference type="GO" id="GO:0030288">
    <property type="term" value="C:outer membrane-bounded periplasmic space"/>
    <property type="evidence" value="ECO:0007669"/>
    <property type="project" value="TreeGrafter"/>
</dbReference>
<comment type="caution">
    <text evidence="22">The sequence shown here is derived from an EMBL/GenBank/DDBJ whole genome shotgun (WGS) entry which is preliminary data.</text>
</comment>
<evidence type="ECO:0000256" key="7">
    <source>
        <dbReference type="ARBA" id="ARBA00022670"/>
    </source>
</evidence>
<keyword evidence="19" id="KW-1133">Transmembrane helix</keyword>
<feature type="region of interest" description="Disordered" evidence="18">
    <location>
        <begin position="741"/>
        <end position="766"/>
    </location>
</feature>
<reference evidence="22 23" key="1">
    <citation type="submission" date="2019-06" db="EMBL/GenBank/DDBJ databases">
        <title>Flavibacter putida gen. nov., sp. nov., a novel marine bacterium of the family Flavobacteriaceae isolated from coastal seawater.</title>
        <authorList>
            <person name="Feng X."/>
        </authorList>
    </citation>
    <scope>NUCLEOTIDE SEQUENCE [LARGE SCALE GENOMIC DNA]</scope>
    <source>
        <strain evidence="22 23">PLHSN227</strain>
    </source>
</reference>
<dbReference type="Pfam" id="PF00905">
    <property type="entry name" value="Transpeptidase"/>
    <property type="match status" value="1"/>
</dbReference>
<feature type="domain" description="Penicillin-binding protein transpeptidase" evidence="20">
    <location>
        <begin position="419"/>
        <end position="692"/>
    </location>
</feature>
<evidence type="ECO:0000256" key="18">
    <source>
        <dbReference type="SAM" id="MobiDB-lite"/>
    </source>
</evidence>
<dbReference type="Gene3D" id="3.40.710.10">
    <property type="entry name" value="DD-peptidase/beta-lactamase superfamily"/>
    <property type="match status" value="2"/>
</dbReference>
<comment type="catalytic activity">
    <reaction evidence="16">
        <text>Preferential cleavage: (Ac)2-L-Lys-D-Ala-|-D-Ala. Also transpeptidation of peptidyl-alanyl moieties that are N-acyl substituents of D-alanine.</text>
        <dbReference type="EC" id="3.4.16.4"/>
    </reaction>
</comment>
<evidence type="ECO:0000313" key="22">
    <source>
        <dbReference type="EMBL" id="TQD40257.1"/>
    </source>
</evidence>
<protein>
    <submittedName>
        <fullName evidence="22">Penicillin-binding protein</fullName>
    </submittedName>
</protein>
<evidence type="ECO:0000256" key="2">
    <source>
        <dbReference type="ARBA" id="ARBA00004752"/>
    </source>
</evidence>
<dbReference type="GO" id="GO:0005886">
    <property type="term" value="C:plasma membrane"/>
    <property type="evidence" value="ECO:0007669"/>
    <property type="project" value="UniProtKB-SubCell"/>
</dbReference>
<evidence type="ECO:0000256" key="4">
    <source>
        <dbReference type="ARBA" id="ARBA00007739"/>
    </source>
</evidence>
<evidence type="ECO:0000259" key="21">
    <source>
        <dbReference type="Pfam" id="PF00912"/>
    </source>
</evidence>
<dbReference type="GO" id="GO:0008955">
    <property type="term" value="F:peptidoglycan glycosyltransferase activity"/>
    <property type="evidence" value="ECO:0007669"/>
    <property type="project" value="UniProtKB-EC"/>
</dbReference>
<dbReference type="EMBL" id="VIAR01000002">
    <property type="protein sequence ID" value="TQD40257.1"/>
    <property type="molecule type" value="Genomic_DNA"/>
</dbReference>
<keyword evidence="5" id="KW-1003">Cell membrane</keyword>
<evidence type="ECO:0000256" key="14">
    <source>
        <dbReference type="ARBA" id="ARBA00023268"/>
    </source>
</evidence>
<gene>
    <name evidence="22" type="ORF">FKR84_03400</name>
</gene>
<dbReference type="GO" id="GO:0008658">
    <property type="term" value="F:penicillin binding"/>
    <property type="evidence" value="ECO:0007669"/>
    <property type="project" value="InterPro"/>
</dbReference>
<evidence type="ECO:0000256" key="15">
    <source>
        <dbReference type="ARBA" id="ARBA00023316"/>
    </source>
</evidence>
<keyword evidence="9" id="KW-0808">Transferase</keyword>
<keyword evidence="23" id="KW-1185">Reference proteome</keyword>
<evidence type="ECO:0000256" key="6">
    <source>
        <dbReference type="ARBA" id="ARBA00022645"/>
    </source>
</evidence>
<accession>A0A507ZTK4</accession>
<evidence type="ECO:0000256" key="10">
    <source>
        <dbReference type="ARBA" id="ARBA00022801"/>
    </source>
</evidence>
<keyword evidence="15" id="KW-0961">Cell wall biogenesis/degradation</keyword>
<keyword evidence="19" id="KW-0812">Transmembrane</keyword>
<evidence type="ECO:0000256" key="13">
    <source>
        <dbReference type="ARBA" id="ARBA00023136"/>
    </source>
</evidence>
<feature type="transmembrane region" description="Helical" evidence="19">
    <location>
        <begin position="12"/>
        <end position="36"/>
    </location>
</feature>
<dbReference type="Pfam" id="PF00912">
    <property type="entry name" value="Transgly"/>
    <property type="match status" value="1"/>
</dbReference>
<feature type="domain" description="Glycosyl transferase family 51" evidence="21">
    <location>
        <begin position="62"/>
        <end position="240"/>
    </location>
</feature>
<dbReference type="GO" id="GO:0009252">
    <property type="term" value="P:peptidoglycan biosynthetic process"/>
    <property type="evidence" value="ECO:0007669"/>
    <property type="project" value="UniProtKB-KW"/>
</dbReference>
<comment type="similarity">
    <text evidence="3">In the C-terminal section; belongs to the transpeptidase family.</text>
</comment>
<dbReference type="PANTHER" id="PTHR32282">
    <property type="entry name" value="BINDING PROTEIN TRANSPEPTIDASE, PUTATIVE-RELATED"/>
    <property type="match status" value="1"/>
</dbReference>
<dbReference type="PANTHER" id="PTHR32282:SF11">
    <property type="entry name" value="PENICILLIN-BINDING PROTEIN 1B"/>
    <property type="match status" value="1"/>
</dbReference>